<proteinExistence type="predicted"/>
<dbReference type="Gene3D" id="1.10.510.10">
    <property type="entry name" value="Transferase(Phosphotransferase) domain 1"/>
    <property type="match status" value="1"/>
</dbReference>
<evidence type="ECO:0000313" key="3">
    <source>
        <dbReference type="EMBL" id="KAK0525532.1"/>
    </source>
</evidence>
<dbReference type="PROSITE" id="PS50011">
    <property type="entry name" value="PROTEIN_KINASE_DOM"/>
    <property type="match status" value="1"/>
</dbReference>
<dbReference type="Pfam" id="PF00069">
    <property type="entry name" value="Pkinase"/>
    <property type="match status" value="1"/>
</dbReference>
<protein>
    <recommendedName>
        <fullName evidence="2">Protein kinase domain-containing protein</fullName>
    </recommendedName>
</protein>
<dbReference type="GO" id="GO:0044773">
    <property type="term" value="P:mitotic DNA damage checkpoint signaling"/>
    <property type="evidence" value="ECO:0007669"/>
    <property type="project" value="TreeGrafter"/>
</dbReference>
<evidence type="ECO:0000259" key="2">
    <source>
        <dbReference type="PROSITE" id="PS50011"/>
    </source>
</evidence>
<dbReference type="GO" id="GO:0004674">
    <property type="term" value="F:protein serine/threonine kinase activity"/>
    <property type="evidence" value="ECO:0007669"/>
    <property type="project" value="TreeGrafter"/>
</dbReference>
<feature type="domain" description="Protein kinase" evidence="2">
    <location>
        <begin position="55"/>
        <end position="487"/>
    </location>
</feature>
<dbReference type="SMART" id="SM00220">
    <property type="entry name" value="S_TKc"/>
    <property type="match status" value="1"/>
</dbReference>
<comment type="caution">
    <text evidence="3">The sequence shown here is derived from an EMBL/GenBank/DDBJ whole genome shotgun (WGS) entry which is preliminary data.</text>
</comment>
<gene>
    <name evidence="3" type="ORF">OC842_005469</name>
</gene>
<feature type="region of interest" description="Disordered" evidence="1">
    <location>
        <begin position="340"/>
        <end position="368"/>
    </location>
</feature>
<keyword evidence="4" id="KW-1185">Reference proteome</keyword>
<dbReference type="GO" id="GO:0005524">
    <property type="term" value="F:ATP binding"/>
    <property type="evidence" value="ECO:0007669"/>
    <property type="project" value="InterPro"/>
</dbReference>
<feature type="compositionally biased region" description="Acidic residues" evidence="1">
    <location>
        <begin position="343"/>
        <end position="361"/>
    </location>
</feature>
<reference evidence="3" key="1">
    <citation type="journal article" date="2023" name="PhytoFront">
        <title>Draft Genome Resources of Seven Strains of Tilletia horrida, Causal Agent of Kernel Smut of Rice.</title>
        <authorList>
            <person name="Khanal S."/>
            <person name="Antony Babu S."/>
            <person name="Zhou X.G."/>
        </authorList>
    </citation>
    <scope>NUCLEOTIDE SEQUENCE</scope>
    <source>
        <strain evidence="3">TX3</strain>
    </source>
</reference>
<accession>A0AAN6JIE1</accession>
<sequence>MGNADAGADRRRRPAGFEPKIDLSSLSLVPKRSVSGFESDEEDGAEKASEQGGNTLQLEWHARGLTSSVYKAELPSSGLGSERKTICVKVTSLDLLVRPHSAEREIACLSRLRGSKHVAELLDAFVAFPDPFSTNYELILTFYPFELGALLDDPTTTPEQWSIAGNATLREKVPNYSDLVLTVASGLAEGLQYMHKAGIAHRDIKPSNILLHTDGTPVYADFATSWESYKIEDGTTTGAMFDGDDGRGGLECAVGTGAYRAPEVLFSPADGYDVYKVDVWELGVTLSSFFMPFETASQSTATASRASRDAQSQEPGYGRYADLRHRSVLGSKAAQTPLWFGDSADEEADDDDAYAEEEEENYVFGAPLPKGGPPRRKTLFDGDRGEIALASSIFRILGLPEKQEEWPESSTFRPSFDRLPFERHAPTSPVTAALPLAGDVQALAKVDDNLAQLDAVLEAIEQTLQLSAAKRPDAPKLLRLLRPDQTS</sequence>
<dbReference type="Proteomes" id="UP001176521">
    <property type="component" value="Unassembled WGS sequence"/>
</dbReference>
<dbReference type="CDD" id="cd00180">
    <property type="entry name" value="PKc"/>
    <property type="match status" value="1"/>
</dbReference>
<dbReference type="InterPro" id="IPR011009">
    <property type="entry name" value="Kinase-like_dom_sf"/>
</dbReference>
<name>A0AAN6JIE1_9BASI</name>
<dbReference type="InterPro" id="IPR008271">
    <property type="entry name" value="Ser/Thr_kinase_AS"/>
</dbReference>
<dbReference type="PROSITE" id="PS00108">
    <property type="entry name" value="PROTEIN_KINASE_ST"/>
    <property type="match status" value="1"/>
</dbReference>
<dbReference type="InterPro" id="IPR000719">
    <property type="entry name" value="Prot_kinase_dom"/>
</dbReference>
<dbReference type="PANTHER" id="PTHR44167:SF30">
    <property type="entry name" value="PHOSPHORYLASE KINASE"/>
    <property type="match status" value="1"/>
</dbReference>
<dbReference type="PANTHER" id="PTHR44167">
    <property type="entry name" value="OVARIAN-SPECIFIC SERINE/THREONINE-PROTEIN KINASE LOK-RELATED"/>
    <property type="match status" value="1"/>
</dbReference>
<organism evidence="3 4">
    <name type="scientific">Tilletia horrida</name>
    <dbReference type="NCBI Taxonomy" id="155126"/>
    <lineage>
        <taxon>Eukaryota</taxon>
        <taxon>Fungi</taxon>
        <taxon>Dikarya</taxon>
        <taxon>Basidiomycota</taxon>
        <taxon>Ustilaginomycotina</taxon>
        <taxon>Exobasidiomycetes</taxon>
        <taxon>Tilletiales</taxon>
        <taxon>Tilletiaceae</taxon>
        <taxon>Tilletia</taxon>
    </lineage>
</organism>
<dbReference type="GO" id="GO:0005634">
    <property type="term" value="C:nucleus"/>
    <property type="evidence" value="ECO:0007669"/>
    <property type="project" value="TreeGrafter"/>
</dbReference>
<evidence type="ECO:0000256" key="1">
    <source>
        <dbReference type="SAM" id="MobiDB-lite"/>
    </source>
</evidence>
<dbReference type="AlphaFoldDB" id="A0AAN6JIE1"/>
<evidence type="ECO:0000313" key="4">
    <source>
        <dbReference type="Proteomes" id="UP001176521"/>
    </source>
</evidence>
<feature type="region of interest" description="Disordered" evidence="1">
    <location>
        <begin position="1"/>
        <end position="53"/>
    </location>
</feature>
<dbReference type="SUPFAM" id="SSF56112">
    <property type="entry name" value="Protein kinase-like (PK-like)"/>
    <property type="match status" value="1"/>
</dbReference>
<dbReference type="EMBL" id="JAPDMQ010000394">
    <property type="protein sequence ID" value="KAK0525532.1"/>
    <property type="molecule type" value="Genomic_DNA"/>
</dbReference>